<name>A0A379C664_9FIRM</name>
<dbReference type="Gene3D" id="1.20.1740.10">
    <property type="entry name" value="Amino acid/polyamine transporter I"/>
    <property type="match status" value="1"/>
</dbReference>
<keyword evidence="3 9" id="KW-0813">Transport</keyword>
<dbReference type="STRING" id="1122949.GCA_000378725_01557"/>
<evidence type="ECO:0000256" key="3">
    <source>
        <dbReference type="ARBA" id="ARBA00022448"/>
    </source>
</evidence>
<feature type="transmembrane region" description="Helical" evidence="9">
    <location>
        <begin position="9"/>
        <end position="28"/>
    </location>
</feature>
<dbReference type="Proteomes" id="UP000255517">
    <property type="component" value="Unassembled WGS sequence"/>
</dbReference>
<keyword evidence="6 9" id="KW-0029">Amino-acid transport</keyword>
<dbReference type="NCBIfam" id="TIGR00796">
    <property type="entry name" value="livcs"/>
    <property type="match status" value="1"/>
</dbReference>
<keyword evidence="4" id="KW-1003">Cell membrane</keyword>
<organism evidence="10 11">
    <name type="scientific">Peptoniphilus lacrimalis</name>
    <dbReference type="NCBI Taxonomy" id="33031"/>
    <lineage>
        <taxon>Bacteria</taxon>
        <taxon>Bacillati</taxon>
        <taxon>Bacillota</taxon>
        <taxon>Tissierellia</taxon>
        <taxon>Tissierellales</taxon>
        <taxon>Peptoniphilaceae</taxon>
        <taxon>Peptoniphilus</taxon>
    </lineage>
</organism>
<feature type="transmembrane region" description="Helical" evidence="9">
    <location>
        <begin position="118"/>
        <end position="136"/>
    </location>
</feature>
<dbReference type="EMBL" id="UGSZ01000001">
    <property type="protein sequence ID" value="SUB57568.1"/>
    <property type="molecule type" value="Genomic_DNA"/>
</dbReference>
<dbReference type="GO" id="GO:0015818">
    <property type="term" value="P:isoleucine transport"/>
    <property type="evidence" value="ECO:0007669"/>
    <property type="project" value="TreeGrafter"/>
</dbReference>
<gene>
    <name evidence="10" type="primary">brnQ_3</name>
    <name evidence="10" type="ORF">NCTC13149_01412</name>
</gene>
<dbReference type="OrthoDB" id="9783920at2"/>
<dbReference type="GO" id="GO:0005304">
    <property type="term" value="F:L-valine transmembrane transporter activity"/>
    <property type="evidence" value="ECO:0007669"/>
    <property type="project" value="TreeGrafter"/>
</dbReference>
<dbReference type="AlphaFoldDB" id="A0A379C664"/>
<evidence type="ECO:0000256" key="6">
    <source>
        <dbReference type="ARBA" id="ARBA00022970"/>
    </source>
</evidence>
<comment type="subcellular location">
    <subcellularLocation>
        <location evidence="1 9">Cell membrane</location>
        <topology evidence="1 9">Multi-pass membrane protein</topology>
    </subcellularLocation>
</comment>
<evidence type="ECO:0000256" key="7">
    <source>
        <dbReference type="ARBA" id="ARBA00022989"/>
    </source>
</evidence>
<evidence type="ECO:0000256" key="8">
    <source>
        <dbReference type="ARBA" id="ARBA00023136"/>
    </source>
</evidence>
<dbReference type="InterPro" id="IPR004685">
    <property type="entry name" value="Brnchd-chn_aa_trnsp_Livcs"/>
</dbReference>
<feature type="transmembrane region" description="Helical" evidence="9">
    <location>
        <begin position="40"/>
        <end position="65"/>
    </location>
</feature>
<evidence type="ECO:0000256" key="2">
    <source>
        <dbReference type="ARBA" id="ARBA00008540"/>
    </source>
</evidence>
<dbReference type="GO" id="GO:0015820">
    <property type="term" value="P:L-leucine transport"/>
    <property type="evidence" value="ECO:0007669"/>
    <property type="project" value="TreeGrafter"/>
</dbReference>
<evidence type="ECO:0000256" key="9">
    <source>
        <dbReference type="RuleBase" id="RU362122"/>
    </source>
</evidence>
<dbReference type="Pfam" id="PF05525">
    <property type="entry name" value="Branch_AA_trans"/>
    <property type="match status" value="1"/>
</dbReference>
<accession>A0A379C664</accession>
<comment type="function">
    <text evidence="9">Component of the transport system for branched-chain amino acids.</text>
</comment>
<dbReference type="PANTHER" id="PTHR30588">
    <property type="entry name" value="BRANCHED-CHAIN AMINO ACID TRANSPORT SYSTEM 2 CARRIER PROTEIN"/>
    <property type="match status" value="1"/>
</dbReference>
<dbReference type="GO" id="GO:0015190">
    <property type="term" value="F:L-leucine transmembrane transporter activity"/>
    <property type="evidence" value="ECO:0007669"/>
    <property type="project" value="TreeGrafter"/>
</dbReference>
<keyword evidence="5 9" id="KW-0812">Transmembrane</keyword>
<feature type="transmembrane region" description="Helical" evidence="9">
    <location>
        <begin position="407"/>
        <end position="425"/>
    </location>
</feature>
<dbReference type="RefSeq" id="WP_019035197.1">
    <property type="nucleotide sequence ID" value="NZ_UGSZ01000001.1"/>
</dbReference>
<evidence type="ECO:0000256" key="5">
    <source>
        <dbReference type="ARBA" id="ARBA00022692"/>
    </source>
</evidence>
<feature type="transmembrane region" description="Helical" evidence="9">
    <location>
        <begin position="317"/>
        <end position="337"/>
    </location>
</feature>
<protein>
    <recommendedName>
        <fullName evidence="9">Branched-chain amino acid transport system carrier protein</fullName>
    </recommendedName>
</protein>
<evidence type="ECO:0000313" key="11">
    <source>
        <dbReference type="Proteomes" id="UP000255517"/>
    </source>
</evidence>
<feature type="transmembrane region" description="Helical" evidence="9">
    <location>
        <begin position="224"/>
        <end position="245"/>
    </location>
</feature>
<feature type="transmembrane region" description="Helical" evidence="9">
    <location>
        <begin position="276"/>
        <end position="305"/>
    </location>
</feature>
<evidence type="ECO:0000256" key="4">
    <source>
        <dbReference type="ARBA" id="ARBA00022475"/>
    </source>
</evidence>
<keyword evidence="8 9" id="KW-0472">Membrane</keyword>
<dbReference type="GO" id="GO:0015188">
    <property type="term" value="F:L-isoleucine transmembrane transporter activity"/>
    <property type="evidence" value="ECO:0007669"/>
    <property type="project" value="TreeGrafter"/>
</dbReference>
<feature type="transmembrane region" description="Helical" evidence="9">
    <location>
        <begin position="343"/>
        <end position="361"/>
    </location>
</feature>
<sequence>MIKGRMTKILVIGFALFAMFFGAGNLIFPPYLGFISGSKWGLSTLGFSIADAGFGLIGIIALANFDGDIIKLGSRVNRKFAVAVSLAIILCIGPFLAMPRTAATSYEIAIIPIFGDSFSKYLFSFIFFLVCILLTIRANRVVDIVGKFLTPALLVSVGILIIKAFIHPVGPIADKALVDGVIRKGLRDGYQTMDALASCMFSLVVIGEVKTLKLNDKNKEFKMTILSGLTATICLALVYGGLAHIGATYSGNMLVPIDIDNTKLLVDITNRVLGTVGVYVIAIIVLLACLTTAIGLVSATASYFTNLLNGRFSYRQLVVVAAVVSGFISVLGVSEIIKISAPILEVIYPCITTLIILGMFNKWIKYDLVYQIPVYINLILGFLAVLVERGISSPLQKLFDILPLTKLGLYWVVPMIVGVLIALIISKFKEGKAEEA</sequence>
<reference evidence="10 11" key="1">
    <citation type="submission" date="2018-06" db="EMBL/GenBank/DDBJ databases">
        <authorList>
            <consortium name="Pathogen Informatics"/>
            <person name="Doyle S."/>
        </authorList>
    </citation>
    <scope>NUCLEOTIDE SEQUENCE [LARGE SCALE GENOMIC DNA]</scope>
    <source>
        <strain evidence="10 11">NCTC13149</strain>
    </source>
</reference>
<dbReference type="GO" id="GO:0005886">
    <property type="term" value="C:plasma membrane"/>
    <property type="evidence" value="ECO:0007669"/>
    <property type="project" value="UniProtKB-SubCell"/>
</dbReference>
<keyword evidence="7 9" id="KW-1133">Transmembrane helix</keyword>
<dbReference type="PANTHER" id="PTHR30588:SF0">
    <property type="entry name" value="BRANCHED-CHAIN AMINO ACID PERMEASE BRNQ"/>
    <property type="match status" value="1"/>
</dbReference>
<feature type="transmembrane region" description="Helical" evidence="9">
    <location>
        <begin position="368"/>
        <end position="387"/>
    </location>
</feature>
<proteinExistence type="inferred from homology"/>
<comment type="similarity">
    <text evidence="2 9">Belongs to the branched chain amino acid transporter family.</text>
</comment>
<feature type="transmembrane region" description="Helical" evidence="9">
    <location>
        <begin position="148"/>
        <end position="166"/>
    </location>
</feature>
<evidence type="ECO:0000256" key="1">
    <source>
        <dbReference type="ARBA" id="ARBA00004651"/>
    </source>
</evidence>
<feature type="transmembrane region" description="Helical" evidence="9">
    <location>
        <begin position="80"/>
        <end position="98"/>
    </location>
</feature>
<feature type="transmembrane region" description="Helical" evidence="9">
    <location>
        <begin position="195"/>
        <end position="212"/>
    </location>
</feature>
<evidence type="ECO:0000313" key="10">
    <source>
        <dbReference type="EMBL" id="SUB57568.1"/>
    </source>
</evidence>